<protein>
    <submittedName>
        <fullName evidence="2">Nitroreductase</fullName>
    </submittedName>
</protein>
<organism evidence="2 3">
    <name type="scientific">Methanonatronarchaeum thermophilum</name>
    <dbReference type="NCBI Taxonomy" id="1927129"/>
    <lineage>
        <taxon>Archaea</taxon>
        <taxon>Methanobacteriati</taxon>
        <taxon>Methanobacteriota</taxon>
        <taxon>Methanonatronarchaeia</taxon>
        <taxon>Methanonatronarchaeales</taxon>
        <taxon>Methanonatronarchaeaceae</taxon>
        <taxon>Methanonatronarchaeum</taxon>
    </lineage>
</organism>
<reference evidence="2 3" key="1">
    <citation type="submission" date="2016-12" db="EMBL/GenBank/DDBJ databases">
        <title>Discovery of methanogenic haloarchaea.</title>
        <authorList>
            <person name="Sorokin D.Y."/>
            <person name="Makarova K.S."/>
            <person name="Abbas B."/>
            <person name="Ferrer M."/>
            <person name="Golyshin P.N."/>
        </authorList>
    </citation>
    <scope>NUCLEOTIDE SEQUENCE [LARGE SCALE GENOMIC DNA]</scope>
    <source>
        <strain evidence="2">AMET1</strain>
    </source>
</reference>
<accession>A0A1Y3G9M3</accession>
<dbReference type="EMBL" id="MRZU01000004">
    <property type="protein sequence ID" value="OUJ18142.1"/>
    <property type="molecule type" value="Genomic_DNA"/>
</dbReference>
<dbReference type="InterPro" id="IPR029478">
    <property type="entry name" value="TM1586_NiRdase"/>
</dbReference>
<dbReference type="GO" id="GO:0016491">
    <property type="term" value="F:oxidoreductase activity"/>
    <property type="evidence" value="ECO:0007669"/>
    <property type="project" value="InterPro"/>
</dbReference>
<comment type="caution">
    <text evidence="2">The sequence shown here is derived from an EMBL/GenBank/DDBJ whole genome shotgun (WGS) entry which is preliminary data.</text>
</comment>
<keyword evidence="3" id="KW-1185">Reference proteome</keyword>
<evidence type="ECO:0000259" key="1">
    <source>
        <dbReference type="Pfam" id="PF14512"/>
    </source>
</evidence>
<dbReference type="SUPFAM" id="SSF55469">
    <property type="entry name" value="FMN-dependent nitroreductase-like"/>
    <property type="match status" value="1"/>
</dbReference>
<evidence type="ECO:0000313" key="2">
    <source>
        <dbReference type="EMBL" id="OUJ18142.1"/>
    </source>
</evidence>
<evidence type="ECO:0000313" key="3">
    <source>
        <dbReference type="Proteomes" id="UP000195137"/>
    </source>
</evidence>
<dbReference type="Pfam" id="PF14512">
    <property type="entry name" value="TM1586_NiRdase"/>
    <property type="match status" value="1"/>
</dbReference>
<gene>
    <name evidence="2" type="ORF">AMET1_1044</name>
</gene>
<dbReference type="Gene3D" id="3.40.109.30">
    <property type="entry name" value="putative nitroreductase (tm1586), domain 2"/>
    <property type="match status" value="1"/>
</dbReference>
<dbReference type="Gene3D" id="3.40.109.10">
    <property type="entry name" value="NADH Oxidase"/>
    <property type="match status" value="1"/>
</dbReference>
<dbReference type="AlphaFoldDB" id="A0A1Y3G9M3"/>
<feature type="domain" description="Putative nitroreductase TM1586" evidence="1">
    <location>
        <begin position="5"/>
        <end position="234"/>
    </location>
</feature>
<proteinExistence type="predicted"/>
<dbReference type="InterPro" id="IPR000415">
    <property type="entry name" value="Nitroreductase-like"/>
</dbReference>
<name>A0A1Y3G9M3_9EURY</name>
<dbReference type="Proteomes" id="UP000195137">
    <property type="component" value="Unassembled WGS sequence"/>
</dbReference>
<sequence length="262" mass="28864">MVMDLVDAVFRRKSTRNYTDDVVDVGKVDSLLSGTHSLLGVDVAVLVVDGSDLHDEMDGVVGDYGKVVAPRYFVLVSEEGDWGAVASGYFGEKLVLELTKHGVASCWVGEFGDRDNISDFLGCGDRVIHALIAYGAPEGGSVYREAGAASRKDISELIIDGDSYLSRWREVLDVVKYAPSSINSQPWRFVLKEKQIDLYIKVGGLKKKILGLVGDIQRLNLIDSGIALKHLEVGMDNPKIVRLDLERDLEKFRYIASVVEKN</sequence>